<evidence type="ECO:0000259" key="4">
    <source>
        <dbReference type="PROSITE" id="PS50001"/>
    </source>
</evidence>
<dbReference type="PRINTS" id="PR00401">
    <property type="entry name" value="SH2DOMAIN"/>
</dbReference>
<dbReference type="InterPro" id="IPR036860">
    <property type="entry name" value="SH2_dom_sf"/>
</dbReference>
<dbReference type="EMBL" id="JAYMGO010000014">
    <property type="protein sequence ID" value="KAL1262057.1"/>
    <property type="molecule type" value="Genomic_DNA"/>
</dbReference>
<accession>A0ABR3MAD3</accession>
<keyword evidence="6" id="KW-1185">Reference proteome</keyword>
<dbReference type="InterPro" id="IPR001660">
    <property type="entry name" value="SAM"/>
</dbReference>
<feature type="region of interest" description="Disordered" evidence="3">
    <location>
        <begin position="210"/>
        <end position="273"/>
    </location>
</feature>
<reference evidence="5 6" key="1">
    <citation type="submission" date="2023-09" db="EMBL/GenBank/DDBJ databases">
        <authorList>
            <person name="Wang M."/>
        </authorList>
    </citation>
    <scope>NUCLEOTIDE SEQUENCE [LARGE SCALE GENOMIC DNA]</scope>
    <source>
        <strain evidence="5">GT-2023</strain>
        <tissue evidence="5">Liver</tissue>
    </source>
</reference>
<sequence length="423" mass="47293">MMEDIALLFAIQETERAESLLFCVNKTTIPITMSFESTPSKSEVMSWNSGNLADYLKRMKLLGCDKAVKKSNMSGAKFLNMTDKDLKKFPTTHIPLITKICRDINQNNKPKKGMFHRSDHRMPPNQEPTPGGWDSDEFDQDGSDNDYEEPDTNEFEDNYICAASCDVDDADDDYEPPPTETPCELPSHFRVAKPLGEGDYLDSRPASILLNTSKPQSRPDPSPHRPFIPPNQSKPGAPKIDRTKKPGSSTLPQSGKSAKNQSPSPVGSKSATLPSQSLQHRFNTQQRNDFPPPPPPVEVNMMMGQDMDPHWYVGQMSRGEAEVALRQMNRDGTFLVRDSSKGCTEQPYTLMVLHQQKVYNIQIRYLGNTDGYSLGTGLNGIENFSSVMDMIAHHMQTPLILIDGTEQGARPHRQCCLMHPAGY</sequence>
<evidence type="ECO:0000256" key="1">
    <source>
        <dbReference type="ARBA" id="ARBA00022999"/>
    </source>
</evidence>
<evidence type="ECO:0000313" key="5">
    <source>
        <dbReference type="EMBL" id="KAL1262057.1"/>
    </source>
</evidence>
<dbReference type="Pfam" id="PF07647">
    <property type="entry name" value="SAM_2"/>
    <property type="match status" value="1"/>
</dbReference>
<feature type="compositionally biased region" description="Pro residues" evidence="3">
    <location>
        <begin position="218"/>
        <end position="229"/>
    </location>
</feature>
<name>A0ABR3MAD3_9TELE</name>
<feature type="compositionally biased region" description="Polar residues" evidence="3">
    <location>
        <begin position="246"/>
        <end position="273"/>
    </location>
</feature>
<evidence type="ECO:0000256" key="3">
    <source>
        <dbReference type="SAM" id="MobiDB-lite"/>
    </source>
</evidence>
<dbReference type="SUPFAM" id="SSF47769">
    <property type="entry name" value="SAM/Pointed domain"/>
    <property type="match status" value="1"/>
</dbReference>
<comment type="caution">
    <text evidence="5">The sequence shown here is derived from an EMBL/GenBank/DDBJ whole genome shotgun (WGS) entry which is preliminary data.</text>
</comment>
<keyword evidence="1 2" id="KW-0727">SH2 domain</keyword>
<evidence type="ECO:0000313" key="6">
    <source>
        <dbReference type="Proteomes" id="UP001558613"/>
    </source>
</evidence>
<dbReference type="PANTHER" id="PTHR14098:SF1">
    <property type="entry name" value="LYMPHOCYTE CYTOSOLIC PROTEIN 2"/>
    <property type="match status" value="1"/>
</dbReference>
<dbReference type="InterPro" id="IPR013761">
    <property type="entry name" value="SAM/pointed_sf"/>
</dbReference>
<gene>
    <name evidence="5" type="ORF">QQF64_007322</name>
</gene>
<dbReference type="Gene3D" id="1.10.150.50">
    <property type="entry name" value="Transcription Factor, Ets-1"/>
    <property type="match status" value="1"/>
</dbReference>
<evidence type="ECO:0000256" key="2">
    <source>
        <dbReference type="PROSITE-ProRule" id="PRU00191"/>
    </source>
</evidence>
<dbReference type="Pfam" id="PF00017">
    <property type="entry name" value="SH2"/>
    <property type="match status" value="1"/>
</dbReference>
<dbReference type="Gene3D" id="3.30.505.10">
    <property type="entry name" value="SH2 domain"/>
    <property type="match status" value="1"/>
</dbReference>
<dbReference type="PROSITE" id="PS50001">
    <property type="entry name" value="SH2"/>
    <property type="match status" value="1"/>
</dbReference>
<feature type="region of interest" description="Disordered" evidence="3">
    <location>
        <begin position="167"/>
        <end position="188"/>
    </location>
</feature>
<dbReference type="SMART" id="SM00252">
    <property type="entry name" value="SH2"/>
    <property type="match status" value="1"/>
</dbReference>
<proteinExistence type="predicted"/>
<organism evidence="5 6">
    <name type="scientific">Cirrhinus molitorella</name>
    <name type="common">mud carp</name>
    <dbReference type="NCBI Taxonomy" id="172907"/>
    <lineage>
        <taxon>Eukaryota</taxon>
        <taxon>Metazoa</taxon>
        <taxon>Chordata</taxon>
        <taxon>Craniata</taxon>
        <taxon>Vertebrata</taxon>
        <taxon>Euteleostomi</taxon>
        <taxon>Actinopterygii</taxon>
        <taxon>Neopterygii</taxon>
        <taxon>Teleostei</taxon>
        <taxon>Ostariophysi</taxon>
        <taxon>Cypriniformes</taxon>
        <taxon>Cyprinidae</taxon>
        <taxon>Labeoninae</taxon>
        <taxon>Labeonini</taxon>
        <taxon>Cirrhinus</taxon>
    </lineage>
</organism>
<protein>
    <recommendedName>
        <fullName evidence="4">SH2 domain-containing protein</fullName>
    </recommendedName>
</protein>
<dbReference type="SUPFAM" id="SSF55550">
    <property type="entry name" value="SH2 domain"/>
    <property type="match status" value="1"/>
</dbReference>
<feature type="region of interest" description="Disordered" evidence="3">
    <location>
        <begin position="107"/>
        <end position="155"/>
    </location>
</feature>
<dbReference type="Proteomes" id="UP001558613">
    <property type="component" value="Unassembled WGS sequence"/>
</dbReference>
<feature type="domain" description="SH2" evidence="4">
    <location>
        <begin position="311"/>
        <end position="421"/>
    </location>
</feature>
<dbReference type="InterPro" id="IPR000980">
    <property type="entry name" value="SH2"/>
</dbReference>
<feature type="compositionally biased region" description="Acidic residues" evidence="3">
    <location>
        <begin position="134"/>
        <end position="155"/>
    </location>
</feature>
<dbReference type="InterPro" id="IPR051751">
    <property type="entry name" value="Immunoreceptor_sig_adapters"/>
</dbReference>
<dbReference type="PANTHER" id="PTHR14098">
    <property type="entry name" value="SH2 DOMAIN CONTAINING PROTEIN"/>
    <property type="match status" value="1"/>
</dbReference>